<dbReference type="RefSeq" id="WP_044645786.1">
    <property type="nucleotide sequence ID" value="NZ_JTHP01000013.1"/>
</dbReference>
<dbReference type="EMBL" id="JTHP01000013">
    <property type="protein sequence ID" value="KJD45904.1"/>
    <property type="molecule type" value="Genomic_DNA"/>
</dbReference>
<dbReference type="PATRIC" id="fig|159743.3.peg.1929"/>
<comment type="caution">
    <text evidence="1">The sequence shown here is derived from an EMBL/GenBank/DDBJ whole genome shotgun (WGS) entry which is preliminary data.</text>
</comment>
<name>A0A0D7X3V3_9BACL</name>
<protein>
    <submittedName>
        <fullName evidence="1">Uncharacterized protein</fullName>
    </submittedName>
</protein>
<keyword evidence="2" id="KW-1185">Reference proteome</keyword>
<dbReference type="Proteomes" id="UP000032534">
    <property type="component" value="Unassembled WGS sequence"/>
</dbReference>
<evidence type="ECO:0000313" key="1">
    <source>
        <dbReference type="EMBL" id="KJD45904.1"/>
    </source>
</evidence>
<gene>
    <name evidence="1" type="ORF">QD47_08800</name>
</gene>
<proteinExistence type="predicted"/>
<reference evidence="1 2" key="1">
    <citation type="submission" date="2014-11" db="EMBL/GenBank/DDBJ databases">
        <title>Draft Genome Sequences of Paenibacillus polymyxa NRRL B-30509 and Paenibacillus terrae NRRL B-30644, Strains from a Poultry Environment that Produce Tridecaptin A and Paenicidins.</title>
        <authorList>
            <person name="van Belkum M.J."/>
            <person name="Lohans C.T."/>
            <person name="Vederas J.C."/>
        </authorList>
    </citation>
    <scope>NUCLEOTIDE SEQUENCE [LARGE SCALE GENOMIC DNA]</scope>
    <source>
        <strain evidence="1 2">NRRL B-30644</strain>
    </source>
</reference>
<organism evidence="1 2">
    <name type="scientific">Paenibacillus terrae</name>
    <dbReference type="NCBI Taxonomy" id="159743"/>
    <lineage>
        <taxon>Bacteria</taxon>
        <taxon>Bacillati</taxon>
        <taxon>Bacillota</taxon>
        <taxon>Bacilli</taxon>
        <taxon>Bacillales</taxon>
        <taxon>Paenibacillaceae</taxon>
        <taxon>Paenibacillus</taxon>
    </lineage>
</organism>
<accession>A0A0D7X3V3</accession>
<dbReference type="OrthoDB" id="2627157at2"/>
<sequence>MSHKKKELGIGMAAVTGQGLKFADLCYSSKILMKYQHFEDAQKNGEWKIPVLFLEKNLEVLIIVNFDFVDLAYVIDKRISVNEQVLDAYYEAIRNLRAQLKLAKQMLR</sequence>
<dbReference type="AlphaFoldDB" id="A0A0D7X3V3"/>
<evidence type="ECO:0000313" key="2">
    <source>
        <dbReference type="Proteomes" id="UP000032534"/>
    </source>
</evidence>